<dbReference type="GO" id="GO:0003677">
    <property type="term" value="F:DNA binding"/>
    <property type="evidence" value="ECO:0007669"/>
    <property type="project" value="UniProtKB-KW"/>
</dbReference>
<dbReference type="RefSeq" id="WP_072766095.1">
    <property type="nucleotide sequence ID" value="NZ_FQYX01000066.1"/>
</dbReference>
<evidence type="ECO:0000313" key="6">
    <source>
        <dbReference type="Proteomes" id="UP000184231"/>
    </source>
</evidence>
<dbReference type="Proteomes" id="UP000184231">
    <property type="component" value="Unassembled WGS sequence"/>
</dbReference>
<dbReference type="PANTHER" id="PTHR30349:SF41">
    <property type="entry name" value="INTEGRASE_RECOMBINASE PROTEIN MJ0367-RELATED"/>
    <property type="match status" value="1"/>
</dbReference>
<dbReference type="Gene3D" id="1.10.443.10">
    <property type="entry name" value="Intergrase catalytic core"/>
    <property type="match status" value="1"/>
</dbReference>
<dbReference type="InterPro" id="IPR050090">
    <property type="entry name" value="Tyrosine_recombinase_XerCD"/>
</dbReference>
<keyword evidence="3" id="KW-0233">DNA recombination</keyword>
<dbReference type="InterPro" id="IPR013762">
    <property type="entry name" value="Integrase-like_cat_sf"/>
</dbReference>
<dbReference type="GO" id="GO:0006310">
    <property type="term" value="P:DNA recombination"/>
    <property type="evidence" value="ECO:0007669"/>
    <property type="project" value="UniProtKB-KW"/>
</dbReference>
<dbReference type="STRING" id="558155.SAMN04487911_1662"/>
<accession>A0A1M6NFG0</accession>
<evidence type="ECO:0000256" key="1">
    <source>
        <dbReference type="ARBA" id="ARBA00008857"/>
    </source>
</evidence>
<dbReference type="InterPro" id="IPR002104">
    <property type="entry name" value="Integrase_catalytic"/>
</dbReference>
<dbReference type="GO" id="GO:0015074">
    <property type="term" value="P:DNA integration"/>
    <property type="evidence" value="ECO:0007669"/>
    <property type="project" value="InterPro"/>
</dbReference>
<evidence type="ECO:0000313" key="5">
    <source>
        <dbReference type="EMBL" id="SHJ94427.1"/>
    </source>
</evidence>
<comment type="similarity">
    <text evidence="1">Belongs to the 'phage' integrase family.</text>
</comment>
<dbReference type="SUPFAM" id="SSF56349">
    <property type="entry name" value="DNA breaking-rejoining enzymes"/>
    <property type="match status" value="1"/>
</dbReference>
<protein>
    <submittedName>
        <fullName evidence="5">Phage integrase family protein</fullName>
    </submittedName>
</protein>
<keyword evidence="6" id="KW-1185">Reference proteome</keyword>
<dbReference type="InterPro" id="IPR011010">
    <property type="entry name" value="DNA_brk_join_enz"/>
</dbReference>
<reference evidence="5 6" key="1">
    <citation type="submission" date="2016-11" db="EMBL/GenBank/DDBJ databases">
        <authorList>
            <person name="Jaros S."/>
            <person name="Januszkiewicz K."/>
            <person name="Wedrychowicz H."/>
        </authorList>
    </citation>
    <scope>NUCLEOTIDE SEQUENCE [LARGE SCALE GENOMIC DNA]</scope>
    <source>
        <strain evidence="5 6">CGMCC 1.8863</strain>
    </source>
</reference>
<feature type="domain" description="Tyr recombinase" evidence="4">
    <location>
        <begin position="107"/>
        <end position="321"/>
    </location>
</feature>
<sequence length="338" mass="38575">MNNTVVYTSVLAPYFTSYLNEKFRLGHKAQDIKYTLLTIDQFLNQIKHGDIYISKDVYEYWLNTIQEQKTSTIYSKASIFIRFLKYMSEMGMECYIPRLPRKHDSGFVPYIYSQEEIKKIFVACDGLRARERHAKSILIIIPALIRVLYSTAIRISEALAIKNKNVDLVNNIIILNHTKNGSQRLAPINSSLKDVLVQYIEYRNRIPVSGITDSEGHFFVSSLGKPCIRRTVSKLYHKVLSEAGIPYKGNQEGPTIHGIRHTACVHSLVKMAKDGKDIYCCLPLLSTFIGHKKVLDTEHYLRLTCEIYPELIELDASVTAGINGVIERSLLINSHESL</sequence>
<dbReference type="PANTHER" id="PTHR30349">
    <property type="entry name" value="PHAGE INTEGRASE-RELATED"/>
    <property type="match status" value="1"/>
</dbReference>
<gene>
    <name evidence="5" type="ORF">SAMN04487911_1662</name>
</gene>
<evidence type="ECO:0000259" key="4">
    <source>
        <dbReference type="PROSITE" id="PS51898"/>
    </source>
</evidence>
<dbReference type="AlphaFoldDB" id="A0A1M6NFG0"/>
<organism evidence="5 6">
    <name type="scientific">Arenibacter nanhaiticus</name>
    <dbReference type="NCBI Taxonomy" id="558155"/>
    <lineage>
        <taxon>Bacteria</taxon>
        <taxon>Pseudomonadati</taxon>
        <taxon>Bacteroidota</taxon>
        <taxon>Flavobacteriia</taxon>
        <taxon>Flavobacteriales</taxon>
        <taxon>Flavobacteriaceae</taxon>
        <taxon>Arenibacter</taxon>
    </lineage>
</organism>
<name>A0A1M6NFG0_9FLAO</name>
<evidence type="ECO:0000256" key="3">
    <source>
        <dbReference type="ARBA" id="ARBA00023172"/>
    </source>
</evidence>
<dbReference type="PROSITE" id="PS51898">
    <property type="entry name" value="TYR_RECOMBINASE"/>
    <property type="match status" value="1"/>
</dbReference>
<dbReference type="EMBL" id="FQYX01000066">
    <property type="protein sequence ID" value="SHJ94427.1"/>
    <property type="molecule type" value="Genomic_DNA"/>
</dbReference>
<proteinExistence type="inferred from homology"/>
<keyword evidence="2" id="KW-0238">DNA-binding</keyword>
<evidence type="ECO:0000256" key="2">
    <source>
        <dbReference type="ARBA" id="ARBA00023125"/>
    </source>
</evidence>
<dbReference type="Pfam" id="PF00589">
    <property type="entry name" value="Phage_integrase"/>
    <property type="match status" value="1"/>
</dbReference>